<dbReference type="AlphaFoldDB" id="A0A2D3WE77"/>
<reference evidence="6 7" key="1">
    <citation type="journal article" date="2017" name="Front. Microbiol.">
        <title>Comparative Genomic Analysis of the Class Epsilonproteobacteria and Proposed Reclassification to Epsilonbacteraeota (phyl. nov.).</title>
        <authorList>
            <person name="Waite D.W."/>
            <person name="Vanwonterghem I."/>
            <person name="Rinke C."/>
            <person name="Parks D.H."/>
            <person name="Zhang Y."/>
            <person name="Takai K."/>
            <person name="Sievert S.M."/>
            <person name="Simon J."/>
            <person name="Campbell B.J."/>
            <person name="Hanson T.E."/>
            <person name="Woyke T."/>
            <person name="Klotz M.G."/>
            <person name="Hugenholtz P."/>
        </authorList>
    </citation>
    <scope>NUCLEOTIDE SEQUENCE [LARGE SCALE GENOMIC DNA]</scope>
    <source>
        <strain evidence="6">UBA12443</strain>
    </source>
</reference>
<dbReference type="EMBL" id="DLUI01000066">
    <property type="protein sequence ID" value="DAB38738.1"/>
    <property type="molecule type" value="Genomic_DNA"/>
</dbReference>
<evidence type="ECO:0000259" key="5">
    <source>
        <dbReference type="PROSITE" id="PS51371"/>
    </source>
</evidence>
<evidence type="ECO:0000256" key="1">
    <source>
        <dbReference type="ARBA" id="ARBA00012528"/>
    </source>
</evidence>
<dbReference type="SUPFAM" id="SSF55073">
    <property type="entry name" value="Nucleotide cyclase"/>
    <property type="match status" value="1"/>
</dbReference>
<comment type="caution">
    <text evidence="6">The sequence shown here is derived from an EMBL/GenBank/DDBJ whole genome shotgun (WGS) entry which is preliminary data.</text>
</comment>
<dbReference type="GO" id="GO:0052621">
    <property type="term" value="F:diguanylate cyclase activity"/>
    <property type="evidence" value="ECO:0007669"/>
    <property type="project" value="UniProtKB-EC"/>
</dbReference>
<keyword evidence="3" id="KW-0129">CBS domain</keyword>
<dbReference type="Proteomes" id="UP000228859">
    <property type="component" value="Unassembled WGS sequence"/>
</dbReference>
<dbReference type="Gene3D" id="3.30.70.270">
    <property type="match status" value="1"/>
</dbReference>
<sequence>MISEISAVTHSTEIGHLFSDHHPCGVFESDVIVHKVLEFFASTSSDAVIITENGLPRGILTLKDMVRALYHCDNSGLPVREFMTTPVNTFDASKKISEVLDEMQNCSYDKIVAVKENKVVGIIDKRHLLSMCYTQLTPMIKHEYNMVHSLMGMVGEGERGLLKMATTDVLTGIGNRRLFEEIFQAHQTLGKGYDVTLFLLLFDIDNFKSINDTFGHNVGDSVLKELTTLVGRSIRKSDIFIRWGGEEFAILLRYSDPITVIKIAEQIRQRIDKNSFETIVHVTCSFGLTSILPDETLDEVFERADRALYRAKTDGKNSVRMEIP</sequence>
<proteinExistence type="predicted"/>
<dbReference type="InterPro" id="IPR046342">
    <property type="entry name" value="CBS_dom_sf"/>
</dbReference>
<dbReference type="InterPro" id="IPR050469">
    <property type="entry name" value="Diguanylate_Cyclase"/>
</dbReference>
<dbReference type="SUPFAM" id="SSF54631">
    <property type="entry name" value="CBS-domain pair"/>
    <property type="match status" value="1"/>
</dbReference>
<dbReference type="PROSITE" id="PS51371">
    <property type="entry name" value="CBS"/>
    <property type="match status" value="1"/>
</dbReference>
<dbReference type="SMART" id="SM00267">
    <property type="entry name" value="GGDEF"/>
    <property type="match status" value="1"/>
</dbReference>
<comment type="catalytic activity">
    <reaction evidence="2">
        <text>2 GTP = 3',3'-c-di-GMP + 2 diphosphate</text>
        <dbReference type="Rhea" id="RHEA:24898"/>
        <dbReference type="ChEBI" id="CHEBI:33019"/>
        <dbReference type="ChEBI" id="CHEBI:37565"/>
        <dbReference type="ChEBI" id="CHEBI:58805"/>
        <dbReference type="EC" id="2.7.7.65"/>
    </reaction>
</comment>
<dbReference type="PROSITE" id="PS50887">
    <property type="entry name" value="GGDEF"/>
    <property type="match status" value="1"/>
</dbReference>
<dbReference type="CDD" id="cd01949">
    <property type="entry name" value="GGDEF"/>
    <property type="match status" value="1"/>
</dbReference>
<name>A0A2D3WE77_9BACT</name>
<dbReference type="PANTHER" id="PTHR45138:SF9">
    <property type="entry name" value="DIGUANYLATE CYCLASE DGCM-RELATED"/>
    <property type="match status" value="1"/>
</dbReference>
<dbReference type="Gene3D" id="3.10.580.10">
    <property type="entry name" value="CBS-domain"/>
    <property type="match status" value="1"/>
</dbReference>
<dbReference type="InterPro" id="IPR000644">
    <property type="entry name" value="CBS_dom"/>
</dbReference>
<dbReference type="Pfam" id="PF00990">
    <property type="entry name" value="GGDEF"/>
    <property type="match status" value="1"/>
</dbReference>
<dbReference type="PANTHER" id="PTHR45138">
    <property type="entry name" value="REGULATORY COMPONENTS OF SENSORY TRANSDUCTION SYSTEM"/>
    <property type="match status" value="1"/>
</dbReference>
<dbReference type="InterPro" id="IPR000160">
    <property type="entry name" value="GGDEF_dom"/>
</dbReference>
<evidence type="ECO:0000256" key="2">
    <source>
        <dbReference type="ARBA" id="ARBA00034247"/>
    </source>
</evidence>
<evidence type="ECO:0000259" key="4">
    <source>
        <dbReference type="PROSITE" id="PS50887"/>
    </source>
</evidence>
<evidence type="ECO:0000313" key="7">
    <source>
        <dbReference type="Proteomes" id="UP000228859"/>
    </source>
</evidence>
<organism evidence="6 7">
    <name type="scientific">Sulfuricurvum kujiense</name>
    <dbReference type="NCBI Taxonomy" id="148813"/>
    <lineage>
        <taxon>Bacteria</taxon>
        <taxon>Pseudomonadati</taxon>
        <taxon>Campylobacterota</taxon>
        <taxon>Epsilonproteobacteria</taxon>
        <taxon>Campylobacterales</taxon>
        <taxon>Sulfurimonadaceae</taxon>
        <taxon>Sulfuricurvum</taxon>
    </lineage>
</organism>
<dbReference type="Pfam" id="PF00571">
    <property type="entry name" value="CBS"/>
    <property type="match status" value="1"/>
</dbReference>
<gene>
    <name evidence="6" type="ORF">CFH83_04440</name>
</gene>
<protein>
    <recommendedName>
        <fullName evidence="1">diguanylate cyclase</fullName>
        <ecNumber evidence="1">2.7.7.65</ecNumber>
    </recommendedName>
</protein>
<dbReference type="RefSeq" id="WP_294893461.1">
    <property type="nucleotide sequence ID" value="NZ_DLUI01000066.1"/>
</dbReference>
<dbReference type="InterPro" id="IPR043128">
    <property type="entry name" value="Rev_trsase/Diguanyl_cyclase"/>
</dbReference>
<dbReference type="InterPro" id="IPR029787">
    <property type="entry name" value="Nucleotide_cyclase"/>
</dbReference>
<evidence type="ECO:0000313" key="6">
    <source>
        <dbReference type="EMBL" id="DAB38738.1"/>
    </source>
</evidence>
<dbReference type="FunFam" id="3.30.70.270:FF:000001">
    <property type="entry name" value="Diguanylate cyclase domain protein"/>
    <property type="match status" value="1"/>
</dbReference>
<dbReference type="EC" id="2.7.7.65" evidence="1"/>
<evidence type="ECO:0000256" key="3">
    <source>
        <dbReference type="PROSITE-ProRule" id="PRU00703"/>
    </source>
</evidence>
<feature type="domain" description="CBS" evidence="5">
    <location>
        <begin position="83"/>
        <end position="139"/>
    </location>
</feature>
<dbReference type="NCBIfam" id="TIGR00254">
    <property type="entry name" value="GGDEF"/>
    <property type="match status" value="1"/>
</dbReference>
<feature type="domain" description="GGDEF" evidence="4">
    <location>
        <begin position="195"/>
        <end position="324"/>
    </location>
</feature>
<accession>A0A2D3WE77</accession>